<protein>
    <recommendedName>
        <fullName evidence="10">Serine protease K12H4.7</fullName>
    </recommendedName>
</protein>
<reference evidence="8 9" key="1">
    <citation type="submission" date="2020-02" db="EMBL/GenBank/DDBJ databases">
        <authorList>
            <person name="Ferguson B K."/>
        </authorList>
    </citation>
    <scope>NUCLEOTIDE SEQUENCE [LARGE SCALE GENOMIC DNA]</scope>
</reference>
<evidence type="ECO:0000256" key="1">
    <source>
        <dbReference type="ARBA" id="ARBA00011079"/>
    </source>
</evidence>
<dbReference type="Gene3D" id="1.20.120.980">
    <property type="entry name" value="Serine carboxypeptidase S28, SKS domain"/>
    <property type="match status" value="1"/>
</dbReference>
<evidence type="ECO:0000256" key="2">
    <source>
        <dbReference type="ARBA" id="ARBA00022670"/>
    </source>
</evidence>
<dbReference type="InterPro" id="IPR042269">
    <property type="entry name" value="Ser_carbopepase_S28_SKS"/>
</dbReference>
<dbReference type="EMBL" id="CADCXU010003149">
    <property type="protein sequence ID" value="CAA9995164.1"/>
    <property type="molecule type" value="Genomic_DNA"/>
</dbReference>
<name>A0A6H5HUY5_9HEMI</name>
<dbReference type="GO" id="GO:0006508">
    <property type="term" value="P:proteolysis"/>
    <property type="evidence" value="ECO:0007669"/>
    <property type="project" value="UniProtKB-KW"/>
</dbReference>
<dbReference type="SUPFAM" id="SSF53474">
    <property type="entry name" value="alpha/beta-Hydrolases"/>
    <property type="match status" value="1"/>
</dbReference>
<evidence type="ECO:0000256" key="4">
    <source>
        <dbReference type="ARBA" id="ARBA00022801"/>
    </source>
</evidence>
<dbReference type="OrthoDB" id="1735038at2759"/>
<dbReference type="InterPro" id="IPR029058">
    <property type="entry name" value="AB_hydrolase_fold"/>
</dbReference>
<dbReference type="GO" id="GO:0008239">
    <property type="term" value="F:dipeptidyl-peptidase activity"/>
    <property type="evidence" value="ECO:0007669"/>
    <property type="project" value="TreeGrafter"/>
</dbReference>
<dbReference type="InterPro" id="IPR008758">
    <property type="entry name" value="Peptidase_S28"/>
</dbReference>
<keyword evidence="2" id="KW-0645">Protease</keyword>
<feature type="signal peptide" evidence="6">
    <location>
        <begin position="1"/>
        <end position="18"/>
    </location>
</feature>
<dbReference type="Proteomes" id="UP000479000">
    <property type="component" value="Unassembled WGS sequence"/>
</dbReference>
<organism evidence="8 9">
    <name type="scientific">Nesidiocoris tenuis</name>
    <dbReference type="NCBI Taxonomy" id="355587"/>
    <lineage>
        <taxon>Eukaryota</taxon>
        <taxon>Metazoa</taxon>
        <taxon>Ecdysozoa</taxon>
        <taxon>Arthropoda</taxon>
        <taxon>Hexapoda</taxon>
        <taxon>Insecta</taxon>
        <taxon>Pterygota</taxon>
        <taxon>Neoptera</taxon>
        <taxon>Paraneoptera</taxon>
        <taxon>Hemiptera</taxon>
        <taxon>Heteroptera</taxon>
        <taxon>Panheteroptera</taxon>
        <taxon>Cimicomorpha</taxon>
        <taxon>Miridae</taxon>
        <taxon>Dicyphina</taxon>
        <taxon>Nesidiocoris</taxon>
    </lineage>
</organism>
<dbReference type="PANTHER" id="PTHR11010:SF117">
    <property type="entry name" value="SERINE PROTEASE 16"/>
    <property type="match status" value="1"/>
</dbReference>
<accession>A0A6H5HUY5</accession>
<keyword evidence="5" id="KW-0325">Glycoprotein</keyword>
<keyword evidence="4" id="KW-0378">Hydrolase</keyword>
<dbReference type="EMBL" id="CADCXU010033649">
    <property type="protein sequence ID" value="CAB0019004.1"/>
    <property type="molecule type" value="Genomic_DNA"/>
</dbReference>
<evidence type="ECO:0000313" key="7">
    <source>
        <dbReference type="EMBL" id="CAA9995164.1"/>
    </source>
</evidence>
<evidence type="ECO:0000256" key="5">
    <source>
        <dbReference type="ARBA" id="ARBA00023180"/>
    </source>
</evidence>
<keyword evidence="3 6" id="KW-0732">Signal</keyword>
<sequence length="479" mass="53816">MKLLLFHLCLLAIGAVSAFPGPRIRKRSTTNDLDGASFNVDFIEQKLDHFNDTRKVKWLQRYMVNDTWYKNASNSPIFLMISGETSMDSKWMTEGSWLNYAQRFGALCFLLEHRFYGQSRPTGDLSLENLKYLTSEQALGDVAEFIRKINENYKLTMNNLWIVFGGSYAGSLAAWSRLKYPDLVYAAVASSAPLLAKADFREYNEIIRQALANSSLECAENVHQAALKVEELLMTAEGVSSLSEKFNACIAIDHTNDLDKANFILQLSYSIQDVVQNNGISMSVDASICEVMTNSSYGDLVDRFAIVASDESDNEEAVCEEMSYKETVNSMKNISYDSGNDERQWMYQLCNEFGYFTSSDSNETLFGSLITLQHQISQCKDIFGDEFDEKRLNDGVAATNAKYGGLNIPVTRVAFLQGSLDPWHAVGIWHSSNPLLPAIFINGTSHCADMEVNLLEEPQQLIAARNETQDQIGRWLSIL</sequence>
<evidence type="ECO:0000313" key="9">
    <source>
        <dbReference type="Proteomes" id="UP000479000"/>
    </source>
</evidence>
<feature type="chain" id="PRO_5036385516" description="Serine protease K12H4.7" evidence="6">
    <location>
        <begin position="19"/>
        <end position="479"/>
    </location>
</feature>
<evidence type="ECO:0008006" key="10">
    <source>
        <dbReference type="Google" id="ProtNLM"/>
    </source>
</evidence>
<dbReference type="PANTHER" id="PTHR11010">
    <property type="entry name" value="PROTEASE S28 PRO-X CARBOXYPEPTIDASE-RELATED"/>
    <property type="match status" value="1"/>
</dbReference>
<evidence type="ECO:0000313" key="8">
    <source>
        <dbReference type="EMBL" id="CAB0019004.1"/>
    </source>
</evidence>
<keyword evidence="9" id="KW-1185">Reference proteome</keyword>
<dbReference type="GO" id="GO:0070008">
    <property type="term" value="F:serine-type exopeptidase activity"/>
    <property type="evidence" value="ECO:0007669"/>
    <property type="project" value="InterPro"/>
</dbReference>
<evidence type="ECO:0000256" key="3">
    <source>
        <dbReference type="ARBA" id="ARBA00022729"/>
    </source>
</evidence>
<comment type="similarity">
    <text evidence="1">Belongs to the peptidase S28 family.</text>
</comment>
<dbReference type="Gene3D" id="3.40.50.1820">
    <property type="entry name" value="alpha/beta hydrolase"/>
    <property type="match status" value="1"/>
</dbReference>
<proteinExistence type="inferred from homology"/>
<gene>
    <name evidence="7" type="ORF">NTEN_LOCUS1955</name>
    <name evidence="8" type="ORF">NTEN_LOCUS22716</name>
</gene>
<dbReference type="AlphaFoldDB" id="A0A6H5HUY5"/>
<evidence type="ECO:0000256" key="6">
    <source>
        <dbReference type="SAM" id="SignalP"/>
    </source>
</evidence>
<dbReference type="Pfam" id="PF05577">
    <property type="entry name" value="Peptidase_S28"/>
    <property type="match status" value="1"/>
</dbReference>